<dbReference type="EMBL" id="AOMB01000005">
    <property type="protein sequence ID" value="EMA41516.1"/>
    <property type="molecule type" value="Genomic_DNA"/>
</dbReference>
<dbReference type="PATRIC" id="fig|1132509.6.peg.389"/>
<comment type="cofactor">
    <cofactor evidence="10">
        <name>Zn(2+)</name>
        <dbReference type="ChEBI" id="CHEBI:29105"/>
    </cofactor>
    <text evidence="10">Binds 1 zinc ion per subunit.</text>
</comment>
<reference evidence="13 14" key="1">
    <citation type="journal article" date="2014" name="PLoS Genet.">
        <title>Phylogenetically driven sequencing of extremely halophilic archaea reveals strategies for static and dynamic osmo-response.</title>
        <authorList>
            <person name="Becker E.A."/>
            <person name="Seitzer P.M."/>
            <person name="Tritt A."/>
            <person name="Larsen D."/>
            <person name="Krusor M."/>
            <person name="Yao A.I."/>
            <person name="Wu D."/>
            <person name="Madern D."/>
            <person name="Eisen J.A."/>
            <person name="Darling A.E."/>
            <person name="Facciotti M.T."/>
        </authorList>
    </citation>
    <scope>NUCLEOTIDE SEQUENCE [LARGE SCALE GENOMIC DNA]</scope>
    <source>
        <strain evidence="13 14">100A6</strain>
    </source>
</reference>
<evidence type="ECO:0000256" key="11">
    <source>
        <dbReference type="SAM" id="Phobius"/>
    </source>
</evidence>
<evidence type="ECO:0000313" key="14">
    <source>
        <dbReference type="Proteomes" id="UP000011566"/>
    </source>
</evidence>
<keyword evidence="14" id="KW-1185">Reference proteome</keyword>
<keyword evidence="9 11" id="KW-0472">Membrane</keyword>
<dbReference type="OrthoDB" id="186977at2157"/>
<evidence type="ECO:0000256" key="2">
    <source>
        <dbReference type="ARBA" id="ARBA00022670"/>
    </source>
</evidence>
<dbReference type="RefSeq" id="WP_007690209.1">
    <property type="nucleotide sequence ID" value="NZ_AOMB01000005.1"/>
</dbReference>
<keyword evidence="8 10" id="KW-0482">Metalloprotease</keyword>
<evidence type="ECO:0000256" key="7">
    <source>
        <dbReference type="ARBA" id="ARBA00022989"/>
    </source>
</evidence>
<evidence type="ECO:0000256" key="1">
    <source>
        <dbReference type="ARBA" id="ARBA00022475"/>
    </source>
</evidence>
<keyword evidence="7 11" id="KW-1133">Transmembrane helix</keyword>
<name>M0M747_9EURY</name>
<evidence type="ECO:0000259" key="12">
    <source>
        <dbReference type="Pfam" id="PF01435"/>
    </source>
</evidence>
<dbReference type="GO" id="GO:0046872">
    <property type="term" value="F:metal ion binding"/>
    <property type="evidence" value="ECO:0007669"/>
    <property type="project" value="UniProtKB-KW"/>
</dbReference>
<keyword evidence="3 11" id="KW-0812">Transmembrane</keyword>
<dbReference type="PANTHER" id="PTHR43221:SF2">
    <property type="entry name" value="PROTEASE HTPX HOMOLOG"/>
    <property type="match status" value="1"/>
</dbReference>
<feature type="transmembrane region" description="Helical" evidence="11">
    <location>
        <begin position="207"/>
        <end position="227"/>
    </location>
</feature>
<gene>
    <name evidence="13" type="ORF">C447_01640</name>
</gene>
<dbReference type="AlphaFoldDB" id="M0M747"/>
<evidence type="ECO:0000256" key="5">
    <source>
        <dbReference type="ARBA" id="ARBA00022801"/>
    </source>
</evidence>
<evidence type="ECO:0000256" key="6">
    <source>
        <dbReference type="ARBA" id="ARBA00022833"/>
    </source>
</evidence>
<protein>
    <submittedName>
        <fullName evidence="13">Peptidase M48 Ste24p</fullName>
    </submittedName>
</protein>
<keyword evidence="4" id="KW-0479">Metal-binding</keyword>
<keyword evidence="2 10" id="KW-0645">Protease</keyword>
<evidence type="ECO:0000256" key="3">
    <source>
        <dbReference type="ARBA" id="ARBA00022692"/>
    </source>
</evidence>
<evidence type="ECO:0000256" key="10">
    <source>
        <dbReference type="RuleBase" id="RU003983"/>
    </source>
</evidence>
<feature type="domain" description="Peptidase M48" evidence="12">
    <location>
        <begin position="83"/>
        <end position="300"/>
    </location>
</feature>
<evidence type="ECO:0000256" key="8">
    <source>
        <dbReference type="ARBA" id="ARBA00023049"/>
    </source>
</evidence>
<organism evidence="13 14">
    <name type="scientific">Halococcus hamelinensis 100A6</name>
    <dbReference type="NCBI Taxonomy" id="1132509"/>
    <lineage>
        <taxon>Archaea</taxon>
        <taxon>Methanobacteriati</taxon>
        <taxon>Methanobacteriota</taxon>
        <taxon>Stenosarchaea group</taxon>
        <taxon>Halobacteria</taxon>
        <taxon>Halobacteriales</taxon>
        <taxon>Halococcaceae</taxon>
        <taxon>Halococcus</taxon>
    </lineage>
</organism>
<dbReference type="InterPro" id="IPR001915">
    <property type="entry name" value="Peptidase_M48"/>
</dbReference>
<dbReference type="Gene3D" id="3.30.2010.10">
    <property type="entry name" value="Metalloproteases ('zincins'), catalytic domain"/>
    <property type="match status" value="1"/>
</dbReference>
<dbReference type="GO" id="GO:0004222">
    <property type="term" value="F:metalloendopeptidase activity"/>
    <property type="evidence" value="ECO:0007669"/>
    <property type="project" value="InterPro"/>
</dbReference>
<comment type="similarity">
    <text evidence="10">Belongs to the peptidase M48 family.</text>
</comment>
<dbReference type="GO" id="GO:0006508">
    <property type="term" value="P:proteolysis"/>
    <property type="evidence" value="ECO:0007669"/>
    <property type="project" value="UniProtKB-KW"/>
</dbReference>
<dbReference type="Proteomes" id="UP000011566">
    <property type="component" value="Unassembled WGS sequence"/>
</dbReference>
<accession>M0M747</accession>
<feature type="transmembrane region" description="Helical" evidence="11">
    <location>
        <begin position="164"/>
        <end position="187"/>
    </location>
</feature>
<dbReference type="Pfam" id="PF01435">
    <property type="entry name" value="Peptidase_M48"/>
    <property type="match status" value="1"/>
</dbReference>
<evidence type="ECO:0000313" key="13">
    <source>
        <dbReference type="EMBL" id="EMA41516.1"/>
    </source>
</evidence>
<evidence type="ECO:0000256" key="9">
    <source>
        <dbReference type="ARBA" id="ARBA00023136"/>
    </source>
</evidence>
<sequence>MAHLGRRVLAIGAGTWLLVTALLAAATGYGLLRALVLDGSLGTVLVVAIGAALALGYLSYRSGSQRLLSRLGATPLSTTAAPGVHASLDRLADRMAVDAPALYVARLGQPNAFALGRDTLVVDRSLLRLLGPAELEAILAHELAHLAGRDTLVQTLANSLLRTVTGLALVLFAPFVAVFGVACWGLSLLLGRPMRGAGSVASGPRRAAMRLLVGLVTGPTVALRAYSRRREYAADERAVDVLDDPLALARALRTIQRATEPGFGLFSWLFGDVERERSPLERTFATHPPTDDRIERVREAARTRGGSETGRGRIEVN</sequence>
<feature type="transmembrane region" description="Helical" evidence="11">
    <location>
        <begin position="40"/>
        <end position="60"/>
    </location>
</feature>
<comment type="caution">
    <text evidence="13">The sequence shown here is derived from an EMBL/GenBank/DDBJ whole genome shotgun (WGS) entry which is preliminary data.</text>
</comment>
<keyword evidence="5 10" id="KW-0378">Hydrolase</keyword>
<dbReference type="InterPro" id="IPR050083">
    <property type="entry name" value="HtpX_protease"/>
</dbReference>
<evidence type="ECO:0000256" key="4">
    <source>
        <dbReference type="ARBA" id="ARBA00022723"/>
    </source>
</evidence>
<dbReference type="PANTHER" id="PTHR43221">
    <property type="entry name" value="PROTEASE HTPX"/>
    <property type="match status" value="1"/>
</dbReference>
<proteinExistence type="inferred from homology"/>
<dbReference type="eggNOG" id="arCOG01331">
    <property type="taxonomic scope" value="Archaea"/>
</dbReference>
<keyword evidence="6 10" id="KW-0862">Zinc</keyword>
<keyword evidence="1" id="KW-1003">Cell membrane</keyword>